<proteinExistence type="predicted"/>
<keyword evidence="1" id="KW-0812">Transmembrane</keyword>
<gene>
    <name evidence="2" type="ORF">D3791_10455</name>
</gene>
<sequence length="104" mass="11287">MLIPIRNVFGTLTALVLLVLNFCFVIFYKLWQGIDSETINGMETSALVDPSLLLPHSNLMWLVAHGTLISIIALDVLAIVFAAKAIPSRRHVEAARAKSGSLSA</sequence>
<dbReference type="RefSeq" id="WP_172512151.1">
    <property type="nucleotide sequence ID" value="NZ_CP032549.1"/>
</dbReference>
<keyword evidence="3" id="KW-1185">Reference proteome</keyword>
<reference evidence="2 3" key="1">
    <citation type="submission" date="2018-09" db="EMBL/GenBank/DDBJ databases">
        <title>Glutamicibacter mishrai S5-52T (LMG 29155T = KCTC 39846T).</title>
        <authorList>
            <person name="Das S.K."/>
        </authorList>
    </citation>
    <scope>NUCLEOTIDE SEQUENCE [LARGE SCALE GENOMIC DNA]</scope>
    <source>
        <strain evidence="2 3">S5-52</strain>
    </source>
</reference>
<dbReference type="Proteomes" id="UP000502331">
    <property type="component" value="Chromosome"/>
</dbReference>
<evidence type="ECO:0000256" key="1">
    <source>
        <dbReference type="SAM" id="Phobius"/>
    </source>
</evidence>
<keyword evidence="1" id="KW-0472">Membrane</keyword>
<dbReference type="AlphaFoldDB" id="A0A6H0SJ49"/>
<organism evidence="2 3">
    <name type="scientific">Glutamicibacter mishrai</name>
    <dbReference type="NCBI Taxonomy" id="1775880"/>
    <lineage>
        <taxon>Bacteria</taxon>
        <taxon>Bacillati</taxon>
        <taxon>Actinomycetota</taxon>
        <taxon>Actinomycetes</taxon>
        <taxon>Micrococcales</taxon>
        <taxon>Micrococcaceae</taxon>
        <taxon>Glutamicibacter</taxon>
    </lineage>
</organism>
<accession>A0A6H0SJ49</accession>
<evidence type="ECO:0000313" key="3">
    <source>
        <dbReference type="Proteomes" id="UP000502331"/>
    </source>
</evidence>
<protein>
    <submittedName>
        <fullName evidence="2">Uncharacterized protein</fullName>
    </submittedName>
</protein>
<evidence type="ECO:0000313" key="2">
    <source>
        <dbReference type="EMBL" id="QIV87503.1"/>
    </source>
</evidence>
<keyword evidence="1" id="KW-1133">Transmembrane helix</keyword>
<dbReference type="EMBL" id="CP032549">
    <property type="protein sequence ID" value="QIV87503.1"/>
    <property type="molecule type" value="Genomic_DNA"/>
</dbReference>
<name>A0A6H0SJ49_9MICC</name>
<feature type="transmembrane region" description="Helical" evidence="1">
    <location>
        <begin position="12"/>
        <end position="31"/>
    </location>
</feature>
<feature type="transmembrane region" description="Helical" evidence="1">
    <location>
        <begin position="59"/>
        <end position="83"/>
    </location>
</feature>